<comment type="caution">
    <text evidence="1">The sequence shown here is derived from an EMBL/GenBank/DDBJ whole genome shotgun (WGS) entry which is preliminary data.</text>
</comment>
<protein>
    <submittedName>
        <fullName evidence="1">Type II toxin-antitoxin system RelE/ParE family toxin</fullName>
    </submittedName>
</protein>
<dbReference type="EMBL" id="DAASYS010000012">
    <property type="protein sequence ID" value="HAE7581331.1"/>
    <property type="molecule type" value="Genomic_DNA"/>
</dbReference>
<evidence type="ECO:0000313" key="1">
    <source>
        <dbReference type="EMBL" id="HAE7581331.1"/>
    </source>
</evidence>
<gene>
    <name evidence="1" type="ORF">GND75_002948</name>
</gene>
<name>A0A736I2D6_SALHO</name>
<reference evidence="1" key="2">
    <citation type="submission" date="2018-07" db="EMBL/GenBank/DDBJ databases">
        <authorList>
            <consortium name="NCBI Pathogen Detection Project"/>
        </authorList>
    </citation>
    <scope>NUCLEOTIDE SEQUENCE</scope>
    <source>
        <strain evidence="1">166-88</strain>
    </source>
</reference>
<dbReference type="AlphaFoldDB" id="A0A736I2D6"/>
<reference evidence="1" key="1">
    <citation type="journal article" date="2018" name="Genome Biol.">
        <title>SKESA: strategic k-mer extension for scrupulous assemblies.</title>
        <authorList>
            <person name="Souvorov A."/>
            <person name="Agarwala R."/>
            <person name="Lipman D.J."/>
        </authorList>
    </citation>
    <scope>NUCLEOTIDE SEQUENCE</scope>
    <source>
        <strain evidence="1">166-88</strain>
    </source>
</reference>
<proteinExistence type="predicted"/>
<organism evidence="1">
    <name type="scientific">Salmonella enterica subsp. houtenae serovar 44:z36[z38]:-</name>
    <dbReference type="NCBI Taxonomy" id="1967609"/>
    <lineage>
        <taxon>Bacteria</taxon>
        <taxon>Pseudomonadati</taxon>
        <taxon>Pseudomonadota</taxon>
        <taxon>Gammaproteobacteria</taxon>
        <taxon>Enterobacterales</taxon>
        <taxon>Enterobacteriaceae</taxon>
        <taxon>Salmonella</taxon>
    </lineage>
</organism>
<sequence length="51" mass="6117">MGDHNIDTLRPELREYIFTLPVEQYMIYFLQIEIIIIRILSQYQGAGHHLN</sequence>
<accession>A0A736I2D6</accession>